<gene>
    <name evidence="1" type="ORF">TPC1_14551</name>
</gene>
<organism evidence="1">
    <name type="scientific">Trepomonas sp. PC1</name>
    <dbReference type="NCBI Taxonomy" id="1076344"/>
    <lineage>
        <taxon>Eukaryota</taxon>
        <taxon>Metamonada</taxon>
        <taxon>Diplomonadida</taxon>
        <taxon>Hexamitidae</taxon>
        <taxon>Hexamitinae</taxon>
        <taxon>Trepomonas</taxon>
    </lineage>
</organism>
<dbReference type="SUPFAM" id="SSF48371">
    <property type="entry name" value="ARM repeat"/>
    <property type="match status" value="1"/>
</dbReference>
<dbReference type="InterPro" id="IPR011989">
    <property type="entry name" value="ARM-like"/>
</dbReference>
<reference evidence="1" key="1">
    <citation type="submission" date="2015-07" db="EMBL/GenBank/DDBJ databases">
        <title>Adaptation to a free-living lifestyle via gene acquisitions in the diplomonad Trepomonas sp. PC1.</title>
        <authorList>
            <person name="Xu F."/>
            <person name="Jerlstrom-Hultqvist J."/>
            <person name="Kolisko M."/>
            <person name="Simpson A.G.B."/>
            <person name="Roger A.J."/>
            <person name="Svard S.G."/>
            <person name="Andersson J.O."/>
        </authorList>
    </citation>
    <scope>NUCLEOTIDE SEQUENCE</scope>
    <source>
        <strain evidence="1">PC1</strain>
    </source>
</reference>
<dbReference type="Gene3D" id="1.25.10.10">
    <property type="entry name" value="Leucine-rich Repeat Variant"/>
    <property type="match status" value="1"/>
</dbReference>
<dbReference type="EMBL" id="GDID01003363">
    <property type="protein sequence ID" value="JAP93243.1"/>
    <property type="molecule type" value="Transcribed_RNA"/>
</dbReference>
<feature type="non-terminal residue" evidence="1">
    <location>
        <position position="210"/>
    </location>
</feature>
<sequence>QLFDQSLTDNKQLSQILNDNYSNLLDQLLYKTYKDIQIQKEIGQILPYFAKFKQQTFIEKYMKTAFDYLFEKYEKLNLLVTLGKMVEVLGSPSYGFFQQIIICILQSIEPKKKQMDFSNEALTCINTLAKAAPEQLSQHIKVLLDAMFIQGLSPELVQALSSVAENLSKIKAMGDIEERLFQLIDQELNGTNPMLINSPQINIMSPKFIL</sequence>
<dbReference type="InterPro" id="IPR016024">
    <property type="entry name" value="ARM-type_fold"/>
</dbReference>
<evidence type="ECO:0000313" key="1">
    <source>
        <dbReference type="EMBL" id="JAP93243.1"/>
    </source>
</evidence>
<dbReference type="AlphaFoldDB" id="A0A146K8U8"/>
<accession>A0A146K8U8</accession>
<proteinExistence type="predicted"/>
<protein>
    <submittedName>
        <fullName evidence="1">Uncharacterized protein</fullName>
    </submittedName>
</protein>
<feature type="non-terminal residue" evidence="1">
    <location>
        <position position="1"/>
    </location>
</feature>
<name>A0A146K8U8_9EUKA</name>